<dbReference type="EMBL" id="GGEC01074891">
    <property type="protein sequence ID" value="MBX55375.1"/>
    <property type="molecule type" value="Transcribed_RNA"/>
</dbReference>
<reference evidence="1" key="1">
    <citation type="submission" date="2018-02" db="EMBL/GenBank/DDBJ databases">
        <title>Rhizophora mucronata_Transcriptome.</title>
        <authorList>
            <person name="Meera S.P."/>
            <person name="Sreeshan A."/>
            <person name="Augustine A."/>
        </authorList>
    </citation>
    <scope>NUCLEOTIDE SEQUENCE</scope>
    <source>
        <tissue evidence="1">Leaf</tissue>
    </source>
</reference>
<dbReference type="AlphaFoldDB" id="A0A2P2PL25"/>
<protein>
    <submittedName>
        <fullName evidence="1">Uncharacterized protein</fullName>
    </submittedName>
</protein>
<name>A0A2P2PL25_RHIMU</name>
<accession>A0A2P2PL25</accession>
<organism evidence="1">
    <name type="scientific">Rhizophora mucronata</name>
    <name type="common">Asiatic mangrove</name>
    <dbReference type="NCBI Taxonomy" id="61149"/>
    <lineage>
        <taxon>Eukaryota</taxon>
        <taxon>Viridiplantae</taxon>
        <taxon>Streptophyta</taxon>
        <taxon>Embryophyta</taxon>
        <taxon>Tracheophyta</taxon>
        <taxon>Spermatophyta</taxon>
        <taxon>Magnoliopsida</taxon>
        <taxon>eudicotyledons</taxon>
        <taxon>Gunneridae</taxon>
        <taxon>Pentapetalae</taxon>
        <taxon>rosids</taxon>
        <taxon>fabids</taxon>
        <taxon>Malpighiales</taxon>
        <taxon>Rhizophoraceae</taxon>
        <taxon>Rhizophora</taxon>
    </lineage>
</organism>
<sequence length="58" mass="6901">MQVNELLFLKERRYSALWMRKVIEYTAHSIGNFGIELMDFYNSWCINSAMRGILNPTQ</sequence>
<proteinExistence type="predicted"/>
<evidence type="ECO:0000313" key="1">
    <source>
        <dbReference type="EMBL" id="MBX55375.1"/>
    </source>
</evidence>